<dbReference type="KEGG" id="mtr:25500970"/>
<organism evidence="2 4">
    <name type="scientific">Medicago truncatula</name>
    <name type="common">Barrel medic</name>
    <name type="synonym">Medicago tribuloides</name>
    <dbReference type="NCBI Taxonomy" id="3880"/>
    <lineage>
        <taxon>Eukaryota</taxon>
        <taxon>Viridiplantae</taxon>
        <taxon>Streptophyta</taxon>
        <taxon>Embryophyta</taxon>
        <taxon>Tracheophyta</taxon>
        <taxon>Spermatophyta</taxon>
        <taxon>Magnoliopsida</taxon>
        <taxon>eudicotyledons</taxon>
        <taxon>Gunneridae</taxon>
        <taxon>Pentapetalae</taxon>
        <taxon>rosids</taxon>
        <taxon>fabids</taxon>
        <taxon>Fabales</taxon>
        <taxon>Fabaceae</taxon>
        <taxon>Papilionoideae</taxon>
        <taxon>50 kb inversion clade</taxon>
        <taxon>NPAAA clade</taxon>
        <taxon>Hologalegina</taxon>
        <taxon>IRL clade</taxon>
        <taxon>Trifolieae</taxon>
        <taxon>Medicago</taxon>
    </lineage>
</organism>
<dbReference type="HOGENOM" id="CLU_032761_1_0_1"/>
<feature type="coiled-coil region" evidence="1">
    <location>
        <begin position="301"/>
        <end position="338"/>
    </location>
</feature>
<feature type="coiled-coil region" evidence="1">
    <location>
        <begin position="130"/>
        <end position="231"/>
    </location>
</feature>
<proteinExistence type="predicted"/>
<accession>A0A072TP70</accession>
<reference evidence="2 4" key="2">
    <citation type="journal article" date="2014" name="BMC Genomics">
        <title>An improved genome release (version Mt4.0) for the model legume Medicago truncatula.</title>
        <authorList>
            <person name="Tang H."/>
            <person name="Krishnakumar V."/>
            <person name="Bidwell S."/>
            <person name="Rosen B."/>
            <person name="Chan A."/>
            <person name="Zhou S."/>
            <person name="Gentzbittel L."/>
            <person name="Childs K.L."/>
            <person name="Yandell M."/>
            <person name="Gundlach H."/>
            <person name="Mayer K.F."/>
            <person name="Schwartz D.C."/>
            <person name="Town C.D."/>
        </authorList>
    </citation>
    <scope>GENOME REANNOTATION</scope>
    <source>
        <strain evidence="2">A17</strain>
        <strain evidence="3 4">cv. Jemalong A17</strain>
    </source>
</reference>
<gene>
    <name evidence="3" type="primary">25500970</name>
    <name evidence="2" type="ordered locus">MTR_8g032900</name>
</gene>
<dbReference type="Proteomes" id="UP000002051">
    <property type="component" value="Chromosome 8"/>
</dbReference>
<evidence type="ECO:0000313" key="2">
    <source>
        <dbReference type="EMBL" id="KEH18986.1"/>
    </source>
</evidence>
<name>A0A072TP70_MEDTR</name>
<keyword evidence="1" id="KW-0175">Coiled coil</keyword>
<sequence length="487" mass="56636">MEGSINSDLSCDGECVFVTPYMKLKSSLQPLNIDDNSSVVSVNEGCQSPLSSWDSEPETDTLSIISSHGEGPLEGINLEECLDMEQENQFVGVENTDDNLSWEMDNKSYDQLLKKFKENEEELRVSNFKLQLSEQEIIKLKVQAENSKGQLDKVREELKLNKEELHEQKELSKEDIAIWMKELQVVNEQLKISKCKIATLEKELDSRSSKTRQLQDQLNAAHENLSKSECQLVTRKNQIQVLTKNLVSWRDKIKMLKDSYGVLQQRVLQKLNSHMFDLEAKFSLEKDELKNKWTCKMSEMKKQLTSKLEDCESRNSELENKLRQYEAEKMKNEELNATQQMALEDTICYLREELGQRKHEIEASKKGFDMLKIERDEGHVKIAELQAEIWSHEDQISNMNRYIRELKVGLKELEINKTTLNQVIHKLTVRVGELSKEVTRQNGVISDRAEEKREAIRQLSFSVDHYRSLYLELQEFIGYWCRGGTLL</sequence>
<protein>
    <submittedName>
        <fullName evidence="2 3">Uncharacterized protein</fullName>
    </submittedName>
</protein>
<reference evidence="2 4" key="1">
    <citation type="journal article" date="2011" name="Nature">
        <title>The Medicago genome provides insight into the evolution of rhizobial symbioses.</title>
        <authorList>
            <person name="Young N.D."/>
            <person name="Debelle F."/>
            <person name="Oldroyd G.E."/>
            <person name="Geurts R."/>
            <person name="Cannon S.B."/>
            <person name="Udvardi M.K."/>
            <person name="Benedito V.A."/>
            <person name="Mayer K.F."/>
            <person name="Gouzy J."/>
            <person name="Schoof H."/>
            <person name="Van de Peer Y."/>
            <person name="Proost S."/>
            <person name="Cook D.R."/>
            <person name="Meyers B.C."/>
            <person name="Spannagl M."/>
            <person name="Cheung F."/>
            <person name="De Mita S."/>
            <person name="Krishnakumar V."/>
            <person name="Gundlach H."/>
            <person name="Zhou S."/>
            <person name="Mudge J."/>
            <person name="Bharti A.K."/>
            <person name="Murray J.D."/>
            <person name="Naoumkina M.A."/>
            <person name="Rosen B."/>
            <person name="Silverstein K.A."/>
            <person name="Tang H."/>
            <person name="Rombauts S."/>
            <person name="Zhao P.X."/>
            <person name="Zhou P."/>
            <person name="Barbe V."/>
            <person name="Bardou P."/>
            <person name="Bechner M."/>
            <person name="Bellec A."/>
            <person name="Berger A."/>
            <person name="Berges H."/>
            <person name="Bidwell S."/>
            <person name="Bisseling T."/>
            <person name="Choisne N."/>
            <person name="Couloux A."/>
            <person name="Denny R."/>
            <person name="Deshpande S."/>
            <person name="Dai X."/>
            <person name="Doyle J.J."/>
            <person name="Dudez A.M."/>
            <person name="Farmer A.D."/>
            <person name="Fouteau S."/>
            <person name="Franken C."/>
            <person name="Gibelin C."/>
            <person name="Gish J."/>
            <person name="Goldstein S."/>
            <person name="Gonzalez A.J."/>
            <person name="Green P.J."/>
            <person name="Hallab A."/>
            <person name="Hartog M."/>
            <person name="Hua A."/>
            <person name="Humphray S.J."/>
            <person name="Jeong D.H."/>
            <person name="Jing Y."/>
            <person name="Jocker A."/>
            <person name="Kenton S.M."/>
            <person name="Kim D.J."/>
            <person name="Klee K."/>
            <person name="Lai H."/>
            <person name="Lang C."/>
            <person name="Lin S."/>
            <person name="Macmil S.L."/>
            <person name="Magdelenat G."/>
            <person name="Matthews L."/>
            <person name="McCorrison J."/>
            <person name="Monaghan E.L."/>
            <person name="Mun J.H."/>
            <person name="Najar F.Z."/>
            <person name="Nicholson C."/>
            <person name="Noirot C."/>
            <person name="O'Bleness M."/>
            <person name="Paule C.R."/>
            <person name="Poulain J."/>
            <person name="Prion F."/>
            <person name="Qin B."/>
            <person name="Qu C."/>
            <person name="Retzel E.F."/>
            <person name="Riddle C."/>
            <person name="Sallet E."/>
            <person name="Samain S."/>
            <person name="Samson N."/>
            <person name="Sanders I."/>
            <person name="Saurat O."/>
            <person name="Scarpelli C."/>
            <person name="Schiex T."/>
            <person name="Segurens B."/>
            <person name="Severin A.J."/>
            <person name="Sherrier D.J."/>
            <person name="Shi R."/>
            <person name="Sims S."/>
            <person name="Singer S.R."/>
            <person name="Sinharoy S."/>
            <person name="Sterck L."/>
            <person name="Viollet A."/>
            <person name="Wang B.B."/>
            <person name="Wang K."/>
            <person name="Wang M."/>
            <person name="Wang X."/>
            <person name="Warfsmann J."/>
            <person name="Weissenbach J."/>
            <person name="White D.D."/>
            <person name="White J.D."/>
            <person name="Wiley G.B."/>
            <person name="Wincker P."/>
            <person name="Xing Y."/>
            <person name="Yang L."/>
            <person name="Yao Z."/>
            <person name="Ying F."/>
            <person name="Zhai J."/>
            <person name="Zhou L."/>
            <person name="Zuber A."/>
            <person name="Denarie J."/>
            <person name="Dixon R.A."/>
            <person name="May G.D."/>
            <person name="Schwartz D.C."/>
            <person name="Rogers J."/>
            <person name="Quetier F."/>
            <person name="Town C.D."/>
            <person name="Roe B.A."/>
        </authorList>
    </citation>
    <scope>NUCLEOTIDE SEQUENCE [LARGE SCALE GENOMIC DNA]</scope>
    <source>
        <strain evidence="2">A17</strain>
        <strain evidence="3 4">cv. Jemalong A17</strain>
    </source>
</reference>
<evidence type="ECO:0000313" key="4">
    <source>
        <dbReference type="Proteomes" id="UP000002051"/>
    </source>
</evidence>
<evidence type="ECO:0000256" key="1">
    <source>
        <dbReference type="SAM" id="Coils"/>
    </source>
</evidence>
<dbReference type="GO" id="GO:0005774">
    <property type="term" value="C:vacuolar membrane"/>
    <property type="evidence" value="ECO:0000318"/>
    <property type="project" value="GO_Central"/>
</dbReference>
<dbReference type="EnsemblPlants" id="KEH18986">
    <property type="protein sequence ID" value="KEH18986"/>
    <property type="gene ID" value="MTR_8g032900"/>
</dbReference>
<dbReference type="OrthoDB" id="1455158at2759"/>
<reference evidence="3" key="3">
    <citation type="submission" date="2015-04" db="UniProtKB">
        <authorList>
            <consortium name="EnsemblPlants"/>
        </authorList>
    </citation>
    <scope>IDENTIFICATION</scope>
    <source>
        <strain evidence="3">cv. Jemalong A17</strain>
    </source>
</reference>
<dbReference type="PANTHER" id="PTHR47357">
    <property type="entry name" value="COP1-INTERACTIVE PROTEIN 1"/>
    <property type="match status" value="1"/>
</dbReference>
<dbReference type="EMBL" id="CM001224">
    <property type="protein sequence ID" value="KEH18986.1"/>
    <property type="molecule type" value="Genomic_DNA"/>
</dbReference>
<keyword evidence="4" id="KW-1185">Reference proteome</keyword>
<evidence type="ECO:0000313" key="3">
    <source>
        <dbReference type="EnsemblPlants" id="KEH18986"/>
    </source>
</evidence>
<dbReference type="PANTHER" id="PTHR47357:SF1">
    <property type="entry name" value="SPINDLE POLE BODY COMPONENT 110"/>
    <property type="match status" value="1"/>
</dbReference>
<dbReference type="AlphaFoldDB" id="A0A072TP70"/>